<reference evidence="1 2" key="1">
    <citation type="submission" date="2023-07" db="EMBL/GenBank/DDBJ databases">
        <title>Genomic Encyclopedia of Type Strains, Phase IV (KMG-IV): sequencing the most valuable type-strain genomes for metagenomic binning, comparative biology and taxonomic classification.</title>
        <authorList>
            <person name="Goeker M."/>
        </authorList>
    </citation>
    <scope>NUCLEOTIDE SEQUENCE [LARGE SCALE GENOMIC DNA]</scope>
    <source>
        <strain evidence="1 2">DSM 23494</strain>
    </source>
</reference>
<gene>
    <name evidence="1" type="ORF">J2S17_002877</name>
</gene>
<evidence type="ECO:0000313" key="2">
    <source>
        <dbReference type="Proteomes" id="UP001238088"/>
    </source>
</evidence>
<protein>
    <recommendedName>
        <fullName evidence="3">GNAT family N-acetyltransferase</fullName>
    </recommendedName>
</protein>
<comment type="caution">
    <text evidence="1">The sequence shown here is derived from an EMBL/GenBank/DDBJ whole genome shotgun (WGS) entry which is preliminary data.</text>
</comment>
<accession>A0ABU0AIA8</accession>
<keyword evidence="2" id="KW-1185">Reference proteome</keyword>
<dbReference type="Proteomes" id="UP001238088">
    <property type="component" value="Unassembled WGS sequence"/>
</dbReference>
<proteinExistence type="predicted"/>
<sequence length="32" mass="3765">MIIREFKEKDKLHIIELSKRFSDINYGAIEAG</sequence>
<dbReference type="EMBL" id="JAUSUB010000011">
    <property type="protein sequence ID" value="MDQ0270991.1"/>
    <property type="molecule type" value="Genomic_DNA"/>
</dbReference>
<organism evidence="1 2">
    <name type="scientific">Cytobacillus purgationiresistens</name>
    <dbReference type="NCBI Taxonomy" id="863449"/>
    <lineage>
        <taxon>Bacteria</taxon>
        <taxon>Bacillati</taxon>
        <taxon>Bacillota</taxon>
        <taxon>Bacilli</taxon>
        <taxon>Bacillales</taxon>
        <taxon>Bacillaceae</taxon>
        <taxon>Cytobacillus</taxon>
    </lineage>
</organism>
<name>A0ABU0AIA8_9BACI</name>
<evidence type="ECO:0000313" key="1">
    <source>
        <dbReference type="EMBL" id="MDQ0270991.1"/>
    </source>
</evidence>
<evidence type="ECO:0008006" key="3">
    <source>
        <dbReference type="Google" id="ProtNLM"/>
    </source>
</evidence>